<dbReference type="NCBIfam" id="TIGR01764">
    <property type="entry name" value="excise"/>
    <property type="match status" value="1"/>
</dbReference>
<dbReference type="InterPro" id="IPR041657">
    <property type="entry name" value="HTH_17"/>
</dbReference>
<dbReference type="InterPro" id="IPR010093">
    <property type="entry name" value="SinI_DNA-bd"/>
</dbReference>
<dbReference type="SUPFAM" id="SSF46955">
    <property type="entry name" value="Putative DNA-binding domain"/>
    <property type="match status" value="1"/>
</dbReference>
<accession>A0A1F5WAB8</accession>
<dbReference type="GO" id="GO:0003677">
    <property type="term" value="F:DNA binding"/>
    <property type="evidence" value="ECO:0007669"/>
    <property type="project" value="InterPro"/>
</dbReference>
<evidence type="ECO:0000313" key="2">
    <source>
        <dbReference type="EMBL" id="OGF72589.1"/>
    </source>
</evidence>
<proteinExistence type="predicted"/>
<sequence>MPTSNNPTIELLTPNELATKFKISKPSVYRLVGRRQIPFVKIMGSLRFDANDVAAYLQQNRIETVGLDNYGNKKTK</sequence>
<reference evidence="2 3" key="1">
    <citation type="journal article" date="2016" name="Nat. Commun.">
        <title>Thousands of microbial genomes shed light on interconnected biogeochemical processes in an aquifer system.</title>
        <authorList>
            <person name="Anantharaman K."/>
            <person name="Brown C.T."/>
            <person name="Hug L.A."/>
            <person name="Sharon I."/>
            <person name="Castelle C.J."/>
            <person name="Probst A.J."/>
            <person name="Thomas B.C."/>
            <person name="Singh A."/>
            <person name="Wilkins M.J."/>
            <person name="Karaoz U."/>
            <person name="Brodie E.L."/>
            <person name="Williams K.H."/>
            <person name="Hubbard S.S."/>
            <person name="Banfield J.F."/>
        </authorList>
    </citation>
    <scope>NUCLEOTIDE SEQUENCE [LARGE SCALE GENOMIC DNA]</scope>
</reference>
<dbReference type="EMBL" id="MFHP01000019">
    <property type="protein sequence ID" value="OGF72589.1"/>
    <property type="molecule type" value="Genomic_DNA"/>
</dbReference>
<dbReference type="Proteomes" id="UP000178743">
    <property type="component" value="Unassembled WGS sequence"/>
</dbReference>
<dbReference type="InterPro" id="IPR009061">
    <property type="entry name" value="DNA-bd_dom_put_sf"/>
</dbReference>
<evidence type="ECO:0000313" key="3">
    <source>
        <dbReference type="Proteomes" id="UP000178743"/>
    </source>
</evidence>
<name>A0A1F5WAB8_9BACT</name>
<feature type="domain" description="Helix-turn-helix" evidence="1">
    <location>
        <begin position="11"/>
        <end position="61"/>
    </location>
</feature>
<gene>
    <name evidence="2" type="ORF">A3C05_03425</name>
</gene>
<protein>
    <recommendedName>
        <fullName evidence="1">Helix-turn-helix domain-containing protein</fullName>
    </recommendedName>
</protein>
<dbReference type="Pfam" id="PF12728">
    <property type="entry name" value="HTH_17"/>
    <property type="match status" value="1"/>
</dbReference>
<organism evidence="2 3">
    <name type="scientific">Candidatus Giovannonibacteria bacterium RIFCSPHIGHO2_02_FULL_45_40</name>
    <dbReference type="NCBI Taxonomy" id="1798337"/>
    <lineage>
        <taxon>Bacteria</taxon>
        <taxon>Candidatus Giovannoniibacteriota</taxon>
    </lineage>
</organism>
<dbReference type="AlphaFoldDB" id="A0A1F5WAB8"/>
<evidence type="ECO:0000259" key="1">
    <source>
        <dbReference type="Pfam" id="PF12728"/>
    </source>
</evidence>
<comment type="caution">
    <text evidence="2">The sequence shown here is derived from an EMBL/GenBank/DDBJ whole genome shotgun (WGS) entry which is preliminary data.</text>
</comment>